<evidence type="ECO:0000313" key="9">
    <source>
        <dbReference type="EMBL" id="MBB5071786.1"/>
    </source>
</evidence>
<keyword evidence="4 7" id="KW-1133">Transmembrane helix</keyword>
<organism evidence="9 10">
    <name type="scientific">Saccharopolyspora gloriosae</name>
    <dbReference type="NCBI Taxonomy" id="455344"/>
    <lineage>
        <taxon>Bacteria</taxon>
        <taxon>Bacillati</taxon>
        <taxon>Actinomycetota</taxon>
        <taxon>Actinomycetes</taxon>
        <taxon>Pseudonocardiales</taxon>
        <taxon>Pseudonocardiaceae</taxon>
        <taxon>Saccharopolyspora</taxon>
    </lineage>
</organism>
<evidence type="ECO:0000256" key="3">
    <source>
        <dbReference type="ARBA" id="ARBA00022692"/>
    </source>
</evidence>
<evidence type="ECO:0000256" key="6">
    <source>
        <dbReference type="SAM" id="MobiDB-lite"/>
    </source>
</evidence>
<feature type="transmembrane region" description="Helical" evidence="7">
    <location>
        <begin position="131"/>
        <end position="151"/>
    </location>
</feature>
<gene>
    <name evidence="9" type="ORF">BJ969_004874</name>
</gene>
<dbReference type="PANTHER" id="PTHR38459:SF1">
    <property type="entry name" value="PROPHAGE BACTOPRENOL-LINKED GLUCOSE TRANSLOCASE HOMOLOG"/>
    <property type="match status" value="1"/>
</dbReference>
<sequence length="265" mass="28738">MSVVEAVLARVPRPLRDRAVRHRELVKFAIVGASTFFIDSAIFYALKLTILVPKPVTAKVIAVLVATIVSYVLNREWSFRTRGGRERHHEAALYFLFSGIGVALYAAPLWFSRYALHLQTPYTSRFVEEIADFTAAQVVGLILGMVFRWWAFRRWVFPADEDPDDVNPTGGDRTGSGGAEGSANTDAGDAAPAAESDRKAQRGLDSIFHGTPSTSSALATGKKISNSAGRALLNSNRPPSASTSARANARPTPVEPPAEKPRSNT</sequence>
<dbReference type="InterPro" id="IPR007267">
    <property type="entry name" value="GtrA_DPMS_TM"/>
</dbReference>
<name>A0A840NH47_9PSEU</name>
<feature type="region of interest" description="Disordered" evidence="6">
    <location>
        <begin position="161"/>
        <end position="265"/>
    </location>
</feature>
<accession>A0A840NH47</accession>
<comment type="similarity">
    <text evidence="2">Belongs to the GtrA family.</text>
</comment>
<comment type="caution">
    <text evidence="9">The sequence shown here is derived from an EMBL/GenBank/DDBJ whole genome shotgun (WGS) entry which is preliminary data.</text>
</comment>
<feature type="domain" description="GtrA/DPMS transmembrane" evidence="8">
    <location>
        <begin position="27"/>
        <end position="157"/>
    </location>
</feature>
<protein>
    <submittedName>
        <fullName evidence="9">Putative flippase GtrA</fullName>
    </submittedName>
</protein>
<comment type="subcellular location">
    <subcellularLocation>
        <location evidence="1">Membrane</location>
        <topology evidence="1">Multi-pass membrane protein</topology>
    </subcellularLocation>
</comment>
<evidence type="ECO:0000256" key="5">
    <source>
        <dbReference type="ARBA" id="ARBA00023136"/>
    </source>
</evidence>
<feature type="transmembrane region" description="Helical" evidence="7">
    <location>
        <begin position="56"/>
        <end position="73"/>
    </location>
</feature>
<feature type="compositionally biased region" description="Low complexity" evidence="6">
    <location>
        <begin position="183"/>
        <end position="194"/>
    </location>
</feature>
<keyword evidence="5 7" id="KW-0472">Membrane</keyword>
<dbReference type="PANTHER" id="PTHR38459">
    <property type="entry name" value="PROPHAGE BACTOPRENOL-LINKED GLUCOSE TRANSLOCASE HOMOLOG"/>
    <property type="match status" value="1"/>
</dbReference>
<dbReference type="EMBL" id="JACHIV010000001">
    <property type="protein sequence ID" value="MBB5071786.1"/>
    <property type="molecule type" value="Genomic_DNA"/>
</dbReference>
<reference evidence="9 10" key="1">
    <citation type="submission" date="2020-08" db="EMBL/GenBank/DDBJ databases">
        <title>Sequencing the genomes of 1000 actinobacteria strains.</title>
        <authorList>
            <person name="Klenk H.-P."/>
        </authorList>
    </citation>
    <scope>NUCLEOTIDE SEQUENCE [LARGE SCALE GENOMIC DNA]</scope>
    <source>
        <strain evidence="9 10">DSM 45582</strain>
    </source>
</reference>
<evidence type="ECO:0000259" key="8">
    <source>
        <dbReference type="Pfam" id="PF04138"/>
    </source>
</evidence>
<proteinExistence type="inferred from homology"/>
<evidence type="ECO:0000256" key="7">
    <source>
        <dbReference type="SAM" id="Phobius"/>
    </source>
</evidence>
<dbReference type="InterPro" id="IPR051401">
    <property type="entry name" value="GtrA_CellWall_Glycosyl"/>
</dbReference>
<dbReference type="AlphaFoldDB" id="A0A840NH47"/>
<dbReference type="GO" id="GO:0005886">
    <property type="term" value="C:plasma membrane"/>
    <property type="evidence" value="ECO:0007669"/>
    <property type="project" value="TreeGrafter"/>
</dbReference>
<evidence type="ECO:0000313" key="10">
    <source>
        <dbReference type="Proteomes" id="UP000580474"/>
    </source>
</evidence>
<evidence type="ECO:0000256" key="1">
    <source>
        <dbReference type="ARBA" id="ARBA00004141"/>
    </source>
</evidence>
<evidence type="ECO:0000256" key="4">
    <source>
        <dbReference type="ARBA" id="ARBA00022989"/>
    </source>
</evidence>
<keyword evidence="3 7" id="KW-0812">Transmembrane</keyword>
<feature type="transmembrane region" description="Helical" evidence="7">
    <location>
        <begin position="93"/>
        <end position="111"/>
    </location>
</feature>
<keyword evidence="10" id="KW-1185">Reference proteome</keyword>
<dbReference type="GO" id="GO:0000271">
    <property type="term" value="P:polysaccharide biosynthetic process"/>
    <property type="evidence" value="ECO:0007669"/>
    <property type="project" value="InterPro"/>
</dbReference>
<dbReference type="Proteomes" id="UP000580474">
    <property type="component" value="Unassembled WGS sequence"/>
</dbReference>
<dbReference type="Pfam" id="PF04138">
    <property type="entry name" value="GtrA_DPMS_TM"/>
    <property type="match status" value="1"/>
</dbReference>
<feature type="transmembrane region" description="Helical" evidence="7">
    <location>
        <begin position="25"/>
        <end position="44"/>
    </location>
</feature>
<feature type="compositionally biased region" description="Polar residues" evidence="6">
    <location>
        <begin position="211"/>
        <end position="246"/>
    </location>
</feature>
<evidence type="ECO:0000256" key="2">
    <source>
        <dbReference type="ARBA" id="ARBA00009399"/>
    </source>
</evidence>